<evidence type="ECO:0000313" key="2">
    <source>
        <dbReference type="Proteomes" id="UP001501295"/>
    </source>
</evidence>
<dbReference type="SUPFAM" id="SSF55486">
    <property type="entry name" value="Metalloproteases ('zincins'), catalytic domain"/>
    <property type="match status" value="1"/>
</dbReference>
<gene>
    <name evidence="1" type="ORF">GCM10025780_08680</name>
</gene>
<keyword evidence="2" id="KW-1185">Reference proteome</keyword>
<dbReference type="EMBL" id="BAABLM010000001">
    <property type="protein sequence ID" value="GAA4668307.1"/>
    <property type="molecule type" value="Genomic_DNA"/>
</dbReference>
<name>A0ABP8VN55_9MICO</name>
<sequence length="152" mass="16608">MVGLYDGTDSTTEHFCGPDPLPVDNAQYCYVDNSVSWDQSFMQDGYTTGKYWVYMVIAHEWGHAVVEQNPEIEWGEPELQADCLAGAALYGGATDGLIAFGPDATKEFATDLSQIGDEASWSETNDHGDSLQRVNFFSLGKEYGVNGCLGDD</sequence>
<reference evidence="2" key="1">
    <citation type="journal article" date="2019" name="Int. J. Syst. Evol. Microbiol.">
        <title>The Global Catalogue of Microorganisms (GCM) 10K type strain sequencing project: providing services to taxonomists for standard genome sequencing and annotation.</title>
        <authorList>
            <consortium name="The Broad Institute Genomics Platform"/>
            <consortium name="The Broad Institute Genome Sequencing Center for Infectious Disease"/>
            <person name="Wu L."/>
            <person name="Ma J."/>
        </authorList>
    </citation>
    <scope>NUCLEOTIDE SEQUENCE [LARGE SCALE GENOMIC DNA]</scope>
    <source>
        <strain evidence="2">JCM 18956</strain>
    </source>
</reference>
<accession>A0ABP8VN55</accession>
<proteinExistence type="predicted"/>
<dbReference type="Proteomes" id="UP001501295">
    <property type="component" value="Unassembled WGS sequence"/>
</dbReference>
<organism evidence="1 2">
    <name type="scientific">Frondihabitans cladoniiphilus</name>
    <dbReference type="NCBI Taxonomy" id="715785"/>
    <lineage>
        <taxon>Bacteria</taxon>
        <taxon>Bacillati</taxon>
        <taxon>Actinomycetota</taxon>
        <taxon>Actinomycetes</taxon>
        <taxon>Micrococcales</taxon>
        <taxon>Microbacteriaceae</taxon>
        <taxon>Frondihabitans</taxon>
    </lineage>
</organism>
<evidence type="ECO:0000313" key="1">
    <source>
        <dbReference type="EMBL" id="GAA4668307.1"/>
    </source>
</evidence>
<evidence type="ECO:0008006" key="3">
    <source>
        <dbReference type="Google" id="ProtNLM"/>
    </source>
</evidence>
<dbReference type="RefSeq" id="WP_345373593.1">
    <property type="nucleotide sequence ID" value="NZ_BAABLM010000001.1"/>
</dbReference>
<comment type="caution">
    <text evidence="1">The sequence shown here is derived from an EMBL/GenBank/DDBJ whole genome shotgun (WGS) entry which is preliminary data.</text>
</comment>
<protein>
    <recommendedName>
        <fullName evidence="3">Neutral zinc metallopeptidase</fullName>
    </recommendedName>
</protein>